<keyword evidence="5 7" id="KW-1133">Transmembrane helix</keyword>
<dbReference type="PANTHER" id="PTHR33362:SF5">
    <property type="entry name" value="C4-DICARBOXYLATE TRAP TRANSPORTER LARGE PERMEASE PROTEIN DCTM"/>
    <property type="match status" value="1"/>
</dbReference>
<accession>A0A921DQK6</accession>
<dbReference type="Gene3D" id="3.30.450.150">
    <property type="entry name" value="Haem-degrading domain"/>
    <property type="match status" value="1"/>
</dbReference>
<reference evidence="9" key="1">
    <citation type="journal article" date="2021" name="PeerJ">
        <title>Extensive microbial diversity within the chicken gut microbiome revealed by metagenomics and culture.</title>
        <authorList>
            <person name="Gilroy R."/>
            <person name="Ravi A."/>
            <person name="Getino M."/>
            <person name="Pursley I."/>
            <person name="Horton D.L."/>
            <person name="Alikhan N.F."/>
            <person name="Baker D."/>
            <person name="Gharbi K."/>
            <person name="Hall N."/>
            <person name="Watson M."/>
            <person name="Adriaenssens E.M."/>
            <person name="Foster-Nyarko E."/>
            <person name="Jarju S."/>
            <person name="Secka A."/>
            <person name="Antonio M."/>
            <person name="Oren A."/>
            <person name="Chaudhuri R.R."/>
            <person name="La Ragione R."/>
            <person name="Hildebrand F."/>
            <person name="Pallen M.J."/>
        </authorList>
    </citation>
    <scope>NUCLEOTIDE SEQUENCE</scope>
    <source>
        <strain evidence="9">ChiGjej2B2-19336</strain>
    </source>
</reference>
<feature type="transmembrane region" description="Helical" evidence="7">
    <location>
        <begin position="248"/>
        <end position="268"/>
    </location>
</feature>
<dbReference type="SUPFAM" id="SSF143744">
    <property type="entry name" value="GlcG-like"/>
    <property type="match status" value="1"/>
</dbReference>
<dbReference type="GO" id="GO:0005886">
    <property type="term" value="C:plasma membrane"/>
    <property type="evidence" value="ECO:0007669"/>
    <property type="project" value="UniProtKB-SubCell"/>
</dbReference>
<feature type="transmembrane region" description="Helical" evidence="7">
    <location>
        <begin position="349"/>
        <end position="371"/>
    </location>
</feature>
<dbReference type="NCBIfam" id="TIGR00786">
    <property type="entry name" value="dctM"/>
    <property type="match status" value="1"/>
</dbReference>
<evidence type="ECO:0000256" key="4">
    <source>
        <dbReference type="ARBA" id="ARBA00022692"/>
    </source>
</evidence>
<evidence type="ECO:0000256" key="2">
    <source>
        <dbReference type="ARBA" id="ARBA00022475"/>
    </source>
</evidence>
<proteinExistence type="predicted"/>
<feature type="transmembrane region" description="Helical" evidence="7">
    <location>
        <begin position="93"/>
        <end position="110"/>
    </location>
</feature>
<evidence type="ECO:0000256" key="6">
    <source>
        <dbReference type="ARBA" id="ARBA00023136"/>
    </source>
</evidence>
<evidence type="ECO:0000256" key="7">
    <source>
        <dbReference type="SAM" id="Phobius"/>
    </source>
</evidence>
<comment type="subcellular location">
    <subcellularLocation>
        <location evidence="1">Cell inner membrane</location>
        <topology evidence="1">Multi-pass membrane protein</topology>
    </subcellularLocation>
</comment>
<dbReference type="Proteomes" id="UP000698963">
    <property type="component" value="Unassembled WGS sequence"/>
</dbReference>
<feature type="transmembrane region" description="Helical" evidence="7">
    <location>
        <begin position="391"/>
        <end position="420"/>
    </location>
</feature>
<protein>
    <submittedName>
        <fullName evidence="9">TRAP transporter large permease subunit</fullName>
    </submittedName>
</protein>
<keyword evidence="2" id="KW-1003">Cell membrane</keyword>
<keyword evidence="3" id="KW-0997">Cell inner membrane</keyword>
<organism evidence="9 10">
    <name type="scientific">Mailhella massiliensis</name>
    <dbReference type="NCBI Taxonomy" id="1903261"/>
    <lineage>
        <taxon>Bacteria</taxon>
        <taxon>Pseudomonadati</taxon>
        <taxon>Thermodesulfobacteriota</taxon>
        <taxon>Desulfovibrionia</taxon>
        <taxon>Desulfovibrionales</taxon>
        <taxon>Desulfovibrionaceae</taxon>
        <taxon>Mailhella</taxon>
    </lineage>
</organism>
<dbReference type="InterPro" id="IPR038084">
    <property type="entry name" value="PduO/GlcC-like_sf"/>
</dbReference>
<sequence length="503" mass="52991">MIEQKNILSAFIKLQELAGSGDPVCVCVTDEHGFILGYTQMDGMGSRSFTMARAKAYTAARMGQRTAAFHDRLVREKLTLADFGDALMTSVQGGVPIAVTLGFSAMAALYNSEFLHISTQAPTCFTALDSFTIMSIFFFVAAGVFMGTGGLSKQLINLADILVGKAVGGMALATVVTCMFFAAICGSGPATVAAIGAITIPAMVERGYDKRFAAALVACAGSIGVMIPPSNPMVVYGVIAKASIGKLFLSGIIPGILVGGVLMGYSYYLSKKNGWMGNPEKLTTKQVLLAVWEAKWALMVPVIILGGIYGGYMTPTEAAAISAMYGLLVGVFVYKGINRHNFLSVCIECCTTSSVIIFLIAMASSFGYLLALEQVPESIARAILTVTSNKYLVLLLINLFLLVVGALMEPAAATIILAPILAPIAAKLGVDLVHFGLVMTVNLAIGFITPPVGSNLFVASATSGLKVESIARAAIPMIVLMIAVLFILTYVPSISLFLPNRMM</sequence>
<dbReference type="PANTHER" id="PTHR33362">
    <property type="entry name" value="SIALIC ACID TRAP TRANSPORTER PERMEASE PROTEIN SIAT-RELATED"/>
    <property type="match status" value="1"/>
</dbReference>
<keyword evidence="6 7" id="KW-0472">Membrane</keyword>
<feature type="transmembrane region" description="Helical" evidence="7">
    <location>
        <begin position="289"/>
        <end position="312"/>
    </location>
</feature>
<name>A0A921DQK6_9BACT</name>
<evidence type="ECO:0000256" key="3">
    <source>
        <dbReference type="ARBA" id="ARBA00022519"/>
    </source>
</evidence>
<evidence type="ECO:0000259" key="8">
    <source>
        <dbReference type="Pfam" id="PF06808"/>
    </source>
</evidence>
<evidence type="ECO:0000313" key="9">
    <source>
        <dbReference type="EMBL" id="HJD96635.1"/>
    </source>
</evidence>
<evidence type="ECO:0000256" key="1">
    <source>
        <dbReference type="ARBA" id="ARBA00004429"/>
    </source>
</evidence>
<dbReference type="RefSeq" id="WP_304121090.1">
    <property type="nucleotide sequence ID" value="NZ_DYZA01000059.1"/>
</dbReference>
<feature type="transmembrane region" description="Helical" evidence="7">
    <location>
        <begin position="171"/>
        <end position="200"/>
    </location>
</feature>
<reference evidence="9" key="2">
    <citation type="submission" date="2021-09" db="EMBL/GenBank/DDBJ databases">
        <authorList>
            <person name="Gilroy R."/>
        </authorList>
    </citation>
    <scope>NUCLEOTIDE SEQUENCE</scope>
    <source>
        <strain evidence="9">ChiGjej2B2-19336</strain>
    </source>
</reference>
<dbReference type="EMBL" id="DYZA01000059">
    <property type="protein sequence ID" value="HJD96635.1"/>
    <property type="molecule type" value="Genomic_DNA"/>
</dbReference>
<dbReference type="GO" id="GO:0022857">
    <property type="term" value="F:transmembrane transporter activity"/>
    <property type="evidence" value="ECO:0007669"/>
    <property type="project" value="TreeGrafter"/>
</dbReference>
<feature type="transmembrane region" description="Helical" evidence="7">
    <location>
        <begin position="131"/>
        <end position="151"/>
    </location>
</feature>
<dbReference type="InterPro" id="IPR010656">
    <property type="entry name" value="DctM"/>
</dbReference>
<feature type="transmembrane region" description="Helical" evidence="7">
    <location>
        <begin position="473"/>
        <end position="498"/>
    </location>
</feature>
<keyword evidence="4 7" id="KW-0812">Transmembrane</keyword>
<evidence type="ECO:0000313" key="10">
    <source>
        <dbReference type="Proteomes" id="UP000698963"/>
    </source>
</evidence>
<evidence type="ECO:0000256" key="5">
    <source>
        <dbReference type="ARBA" id="ARBA00022989"/>
    </source>
</evidence>
<comment type="caution">
    <text evidence="9">The sequence shown here is derived from an EMBL/GenBank/DDBJ whole genome shotgun (WGS) entry which is preliminary data.</text>
</comment>
<gene>
    <name evidence="9" type="ORF">K8W16_03185</name>
</gene>
<feature type="domain" description="TRAP C4-dicarboxylate transport system permease DctM subunit" evidence="8">
    <location>
        <begin position="91"/>
        <end position="494"/>
    </location>
</feature>
<dbReference type="InterPro" id="IPR004681">
    <property type="entry name" value="TRAP_DctM"/>
</dbReference>
<dbReference type="AlphaFoldDB" id="A0A921DQK6"/>
<feature type="transmembrane region" description="Helical" evidence="7">
    <location>
        <begin position="212"/>
        <end position="228"/>
    </location>
</feature>
<feature type="transmembrane region" description="Helical" evidence="7">
    <location>
        <begin position="432"/>
        <end position="453"/>
    </location>
</feature>
<dbReference type="Pfam" id="PF06808">
    <property type="entry name" value="DctM"/>
    <property type="match status" value="1"/>
</dbReference>
<feature type="transmembrane region" description="Helical" evidence="7">
    <location>
        <begin position="318"/>
        <end position="337"/>
    </location>
</feature>